<keyword evidence="6 12" id="KW-1133">Transmembrane helix</keyword>
<dbReference type="STRING" id="88036.D8TEN2"/>
<gene>
    <name evidence="15" type="ORF">SELMODRAFT_449287</name>
</gene>
<feature type="transmembrane region" description="Helical" evidence="12">
    <location>
        <begin position="152"/>
        <end position="172"/>
    </location>
</feature>
<keyword evidence="16" id="KW-1185">Reference proteome</keyword>
<dbReference type="PANTHER" id="PTHR11689:SF161">
    <property type="entry name" value="CHLORIDE CHANNEL PROTEIN"/>
    <property type="match status" value="1"/>
</dbReference>
<reference evidence="15 16" key="1">
    <citation type="journal article" date="2011" name="Science">
        <title>The Selaginella genome identifies genetic changes associated with the evolution of vascular plants.</title>
        <authorList>
            <person name="Banks J.A."/>
            <person name="Nishiyama T."/>
            <person name="Hasebe M."/>
            <person name="Bowman J.L."/>
            <person name="Gribskov M."/>
            <person name="dePamphilis C."/>
            <person name="Albert V.A."/>
            <person name="Aono N."/>
            <person name="Aoyama T."/>
            <person name="Ambrose B.A."/>
            <person name="Ashton N.W."/>
            <person name="Axtell M.J."/>
            <person name="Barker E."/>
            <person name="Barker M.S."/>
            <person name="Bennetzen J.L."/>
            <person name="Bonawitz N.D."/>
            <person name="Chapple C."/>
            <person name="Cheng C."/>
            <person name="Correa L.G."/>
            <person name="Dacre M."/>
            <person name="DeBarry J."/>
            <person name="Dreyer I."/>
            <person name="Elias M."/>
            <person name="Engstrom E.M."/>
            <person name="Estelle M."/>
            <person name="Feng L."/>
            <person name="Finet C."/>
            <person name="Floyd S.K."/>
            <person name="Frommer W.B."/>
            <person name="Fujita T."/>
            <person name="Gramzow L."/>
            <person name="Gutensohn M."/>
            <person name="Harholt J."/>
            <person name="Hattori M."/>
            <person name="Heyl A."/>
            <person name="Hirai T."/>
            <person name="Hiwatashi Y."/>
            <person name="Ishikawa M."/>
            <person name="Iwata M."/>
            <person name="Karol K.G."/>
            <person name="Koehler B."/>
            <person name="Kolukisaoglu U."/>
            <person name="Kubo M."/>
            <person name="Kurata T."/>
            <person name="Lalonde S."/>
            <person name="Li K."/>
            <person name="Li Y."/>
            <person name="Litt A."/>
            <person name="Lyons E."/>
            <person name="Manning G."/>
            <person name="Maruyama T."/>
            <person name="Michael T.P."/>
            <person name="Mikami K."/>
            <person name="Miyazaki S."/>
            <person name="Morinaga S."/>
            <person name="Murata T."/>
            <person name="Mueller-Roeber B."/>
            <person name="Nelson D.R."/>
            <person name="Obara M."/>
            <person name="Oguri Y."/>
            <person name="Olmstead R.G."/>
            <person name="Onodera N."/>
            <person name="Petersen B.L."/>
            <person name="Pils B."/>
            <person name="Prigge M."/>
            <person name="Rensing S.A."/>
            <person name="Riano-Pachon D.M."/>
            <person name="Roberts A.W."/>
            <person name="Sato Y."/>
            <person name="Scheller H.V."/>
            <person name="Schulz B."/>
            <person name="Schulz C."/>
            <person name="Shakirov E.V."/>
            <person name="Shibagaki N."/>
            <person name="Shinohara N."/>
            <person name="Shippen D.E."/>
            <person name="Soerensen I."/>
            <person name="Sotooka R."/>
            <person name="Sugimoto N."/>
            <person name="Sugita M."/>
            <person name="Sumikawa N."/>
            <person name="Tanurdzic M."/>
            <person name="Theissen G."/>
            <person name="Ulvskov P."/>
            <person name="Wakazuki S."/>
            <person name="Weng J.K."/>
            <person name="Willats W.W."/>
            <person name="Wipf D."/>
            <person name="Wolf P.G."/>
            <person name="Yang L."/>
            <person name="Zimmer A.D."/>
            <person name="Zhu Q."/>
            <person name="Mitros T."/>
            <person name="Hellsten U."/>
            <person name="Loque D."/>
            <person name="Otillar R."/>
            <person name="Salamov A."/>
            <person name="Schmutz J."/>
            <person name="Shapiro H."/>
            <person name="Lindquist E."/>
            <person name="Lucas S."/>
            <person name="Rokhsar D."/>
            <person name="Grigoriev I.V."/>
        </authorList>
    </citation>
    <scope>NUCLEOTIDE SEQUENCE [LARGE SCALE GENOMIC DNA]</scope>
</reference>
<dbReference type="KEGG" id="smo:SELMODRAFT_449287"/>
<evidence type="ECO:0000256" key="6">
    <source>
        <dbReference type="ARBA" id="ARBA00022989"/>
    </source>
</evidence>
<dbReference type="HOGENOM" id="CLU_003181_4_1_1"/>
<feature type="transmembrane region" description="Helical" evidence="12">
    <location>
        <begin position="546"/>
        <end position="564"/>
    </location>
</feature>
<feature type="transmembrane region" description="Helical" evidence="12">
    <location>
        <begin position="379"/>
        <end position="397"/>
    </location>
</feature>
<comment type="subcellular location">
    <subcellularLocation>
        <location evidence="1 12">Membrane</location>
        <topology evidence="1 12">Multi-pass membrane protein</topology>
    </subcellularLocation>
</comment>
<dbReference type="Gene3D" id="3.10.580.10">
    <property type="entry name" value="CBS-domain"/>
    <property type="match status" value="1"/>
</dbReference>
<dbReference type="OMA" id="RMSMAIC"/>
<keyword evidence="10 12" id="KW-0868">Chloride</keyword>
<evidence type="ECO:0000256" key="13">
    <source>
        <dbReference type="SAM" id="MobiDB-lite"/>
    </source>
</evidence>
<feature type="domain" description="CBS" evidence="14">
    <location>
        <begin position="603"/>
        <end position="668"/>
    </location>
</feature>
<keyword evidence="3 12" id="KW-0813">Transport</keyword>
<dbReference type="EMBL" id="GL377745">
    <property type="protein sequence ID" value="EFJ04879.1"/>
    <property type="molecule type" value="Genomic_DNA"/>
</dbReference>
<dbReference type="PROSITE" id="PS51371">
    <property type="entry name" value="CBS"/>
    <property type="match status" value="2"/>
</dbReference>
<evidence type="ECO:0000259" key="14">
    <source>
        <dbReference type="PROSITE" id="PS51371"/>
    </source>
</evidence>
<dbReference type="SUPFAM" id="SSF54631">
    <property type="entry name" value="CBS-domain pair"/>
    <property type="match status" value="1"/>
</dbReference>
<feature type="domain" description="CBS" evidence="14">
    <location>
        <begin position="753"/>
        <end position="811"/>
    </location>
</feature>
<protein>
    <recommendedName>
        <fullName evidence="12">Chloride channel protein</fullName>
    </recommendedName>
</protein>
<evidence type="ECO:0000256" key="5">
    <source>
        <dbReference type="ARBA" id="ARBA00022737"/>
    </source>
</evidence>
<dbReference type="Proteomes" id="UP000001514">
    <property type="component" value="Unassembled WGS sequence"/>
</dbReference>
<accession>D8TEN2</accession>
<keyword evidence="4 12" id="KW-0812">Transmembrane</keyword>
<proteinExistence type="inferred from homology"/>
<keyword evidence="9 12" id="KW-0472">Membrane</keyword>
<dbReference type="InterPro" id="IPR014743">
    <property type="entry name" value="Cl-channel_core"/>
</dbReference>
<name>D8TEN2_SELML</name>
<evidence type="ECO:0000256" key="11">
    <source>
        <dbReference type="PROSITE-ProRule" id="PRU00703"/>
    </source>
</evidence>
<evidence type="ECO:0000256" key="2">
    <source>
        <dbReference type="ARBA" id="ARBA00009476"/>
    </source>
</evidence>
<evidence type="ECO:0000256" key="4">
    <source>
        <dbReference type="ARBA" id="ARBA00022692"/>
    </source>
</evidence>
<organism evidence="16">
    <name type="scientific">Selaginella moellendorffii</name>
    <name type="common">Spikemoss</name>
    <dbReference type="NCBI Taxonomy" id="88036"/>
    <lineage>
        <taxon>Eukaryota</taxon>
        <taxon>Viridiplantae</taxon>
        <taxon>Streptophyta</taxon>
        <taxon>Embryophyta</taxon>
        <taxon>Tracheophyta</taxon>
        <taxon>Lycopodiopsida</taxon>
        <taxon>Selaginellales</taxon>
        <taxon>Selaginellaceae</taxon>
        <taxon>Selaginella</taxon>
    </lineage>
</organism>
<evidence type="ECO:0000256" key="8">
    <source>
        <dbReference type="ARBA" id="ARBA00023122"/>
    </source>
</evidence>
<dbReference type="InParanoid" id="D8TEN2"/>
<dbReference type="Gramene" id="EFJ04879">
    <property type="protein sequence ID" value="EFJ04879"/>
    <property type="gene ID" value="SELMODRAFT_449287"/>
</dbReference>
<dbReference type="eggNOG" id="KOG0474">
    <property type="taxonomic scope" value="Eukaryota"/>
</dbReference>
<feature type="transmembrane region" description="Helical" evidence="12">
    <location>
        <begin position="490"/>
        <end position="507"/>
    </location>
</feature>
<dbReference type="InterPro" id="IPR051280">
    <property type="entry name" value="Cl-channel/antiporter"/>
</dbReference>
<dbReference type="SUPFAM" id="SSF81340">
    <property type="entry name" value="Clc chloride channel"/>
    <property type="match status" value="1"/>
</dbReference>
<dbReference type="AlphaFoldDB" id="D8TEN2"/>
<dbReference type="GO" id="GO:0005254">
    <property type="term" value="F:chloride channel activity"/>
    <property type="evidence" value="ECO:0007669"/>
    <property type="project" value="UniProtKB-UniRule"/>
</dbReference>
<feature type="transmembrane region" description="Helical" evidence="12">
    <location>
        <begin position="293"/>
        <end position="311"/>
    </location>
</feature>
<feature type="transmembrane region" description="Helical" evidence="12">
    <location>
        <begin position="86"/>
        <end position="106"/>
    </location>
</feature>
<dbReference type="InterPro" id="IPR000644">
    <property type="entry name" value="CBS_dom"/>
</dbReference>
<evidence type="ECO:0000256" key="1">
    <source>
        <dbReference type="ARBA" id="ARBA00004141"/>
    </source>
</evidence>
<feature type="region of interest" description="Disordered" evidence="13">
    <location>
        <begin position="1"/>
        <end position="35"/>
    </location>
</feature>
<sequence>MAEEEEEEIRAPLLTGESDASSWDPEALDPSPPGAAAAAATALPETLNNELGIESLDYDPVFSVVHAKTTTIKQNRRLYGYTGATLAKWSITICIGVLVGLIAYVIESSQEFLVTEKKSFAQKTVEGSLILSFLGFAGFSVLLILISSCLVLFWAPPAAGGGVTLVMAYLNGNDIPDFFKLSTLITKIIGTICSISSGLLVGQEAPMVHIGAAIASAMTWMHGSLPSDKDASTKSSRSCWNAKATNFDFYNDKDRREFISAGAAAGLAAAFGAPIGGVLYSLEEASSFWSKKVMWRSLLCCTCATMVLASINEWQFSMALPGSMAFRQLKPGFRIRDLPLFAVTSVFAGVLGAFVNIVHDRVDRLRPAATRKFSRLLEVCGITVISVAVMYLLPLALGSCLQVPEGPLPDGKMDEKYWLRYKCSKGEYNDLATLLFSLPRKSMQQLYNMQGVKHQFPTADLAIHTGSVLFLFIIAYGTATPGGIFMPSMLAGASFGACMGTIFQAIFPGENIQPGLHAIVGSTAMLGGVFRASISLVVIMVEGTGGIDFILPIIVAIVVSNWVAHHIYHAGAYEADLERLGGVYFMHSEPPHQLAALTASDIMSPNVICFHEVVPVREVLEVLRNTRHNGFPVLRHPSVDNSGAGEKFVGLVLRHQLLLLLEEGLFSEVDSSRQQHRFSLYEKPIPKQMLILEHSMRAYHHYHHPHRRFLSSRPQEVARIEAELATKRNLAEADMAPDKKTKKVVALDLRPFMNRAPLTVRRECSAQRVYVIFRTLGLRHLCVTDSHNRVIGIITRKDIAMAQKQGFQKKSLQHWDSDIRSLVAEASTSETSKNRNKLFNLP</sequence>
<dbReference type="Gene3D" id="1.10.3080.10">
    <property type="entry name" value="Clc chloride channel"/>
    <property type="match status" value="1"/>
</dbReference>
<dbReference type="PRINTS" id="PR00762">
    <property type="entry name" value="CLCHANNEL"/>
</dbReference>
<feature type="transmembrane region" description="Helical" evidence="12">
    <location>
        <begin position="519"/>
        <end position="539"/>
    </location>
</feature>
<feature type="transmembrane region" description="Helical" evidence="12">
    <location>
        <begin position="184"/>
        <end position="202"/>
    </location>
</feature>
<keyword evidence="8 11" id="KW-0129">CBS domain</keyword>
<evidence type="ECO:0000256" key="12">
    <source>
        <dbReference type="RuleBase" id="RU361221"/>
    </source>
</evidence>
<dbReference type="PANTHER" id="PTHR11689">
    <property type="entry name" value="CHLORIDE CHANNEL PROTEIN CLC FAMILY MEMBER"/>
    <property type="match status" value="1"/>
</dbReference>
<feature type="transmembrane region" description="Helical" evidence="12">
    <location>
        <begin position="461"/>
        <end position="478"/>
    </location>
</feature>
<dbReference type="GO" id="GO:0016020">
    <property type="term" value="C:membrane"/>
    <property type="evidence" value="ECO:0007669"/>
    <property type="project" value="UniProtKB-SubCell"/>
</dbReference>
<keyword evidence="5" id="KW-0677">Repeat</keyword>
<dbReference type="InterPro" id="IPR001807">
    <property type="entry name" value="ClC"/>
</dbReference>
<evidence type="ECO:0000256" key="7">
    <source>
        <dbReference type="ARBA" id="ARBA00023065"/>
    </source>
</evidence>
<dbReference type="Pfam" id="PF00654">
    <property type="entry name" value="Voltage_CLC"/>
    <property type="match status" value="1"/>
</dbReference>
<feature type="transmembrane region" description="Helical" evidence="12">
    <location>
        <begin position="338"/>
        <end position="358"/>
    </location>
</feature>
<evidence type="ECO:0000256" key="3">
    <source>
        <dbReference type="ARBA" id="ARBA00022448"/>
    </source>
</evidence>
<comment type="similarity">
    <text evidence="2 12">Belongs to the chloride channel (TC 2.A.49) family.</text>
</comment>
<feature type="transmembrane region" description="Helical" evidence="12">
    <location>
        <begin position="258"/>
        <end position="281"/>
    </location>
</feature>
<dbReference type="GO" id="GO:0022857">
    <property type="term" value="F:transmembrane transporter activity"/>
    <property type="evidence" value="ECO:0000318"/>
    <property type="project" value="GO_Central"/>
</dbReference>
<dbReference type="OrthoDB" id="428525at2759"/>
<dbReference type="Pfam" id="PF00571">
    <property type="entry name" value="CBS"/>
    <property type="match status" value="2"/>
</dbReference>
<dbReference type="InterPro" id="IPR046342">
    <property type="entry name" value="CBS_dom_sf"/>
</dbReference>
<evidence type="ECO:0000313" key="15">
    <source>
        <dbReference type="EMBL" id="EFJ04879.1"/>
    </source>
</evidence>
<evidence type="ECO:0000256" key="10">
    <source>
        <dbReference type="ARBA" id="ARBA00023214"/>
    </source>
</evidence>
<evidence type="ECO:0000256" key="9">
    <source>
        <dbReference type="ARBA" id="ARBA00023136"/>
    </source>
</evidence>
<dbReference type="CDD" id="cd04591">
    <property type="entry name" value="CBS_pair_voltage-gated_CLC_euk_bac"/>
    <property type="match status" value="1"/>
</dbReference>
<evidence type="ECO:0000313" key="16">
    <source>
        <dbReference type="Proteomes" id="UP000001514"/>
    </source>
</evidence>
<keyword evidence="7 12" id="KW-0406">Ion transport</keyword>
<dbReference type="SMART" id="SM00116">
    <property type="entry name" value="CBS"/>
    <property type="match status" value="2"/>
</dbReference>
<feature type="transmembrane region" description="Helical" evidence="12">
    <location>
        <begin position="127"/>
        <end position="146"/>
    </location>
</feature>